<comment type="caution">
    <text evidence="2">The sequence shown here is derived from an EMBL/GenBank/DDBJ whole genome shotgun (WGS) entry which is preliminary data.</text>
</comment>
<gene>
    <name evidence="2" type="ORF">D0817_24340</name>
</gene>
<reference evidence="3" key="1">
    <citation type="journal article" date="2019" name="Syst. Appl. Microbiol.">
        <title>Flavobacterium circumlabens sp. nov. and Flavobacterium cupreum sp. nov., two psychrotrophic species isolated from Antarctic environmental samples.</title>
        <authorList>
            <person name="Kralova S."/>
            <person name="Busse H.-J."/>
            <person name="Svec P."/>
            <person name="Maslanova I."/>
            <person name="Stankova E."/>
            <person name="Bartak M."/>
            <person name="Sedlacek I."/>
        </authorList>
    </citation>
    <scope>NUCLEOTIDE SEQUENCE [LARGE SCALE GENOMIC DNA]</scope>
    <source>
        <strain evidence="3">CCM 8825</strain>
    </source>
</reference>
<sequence length="165" mass="19293">MDFYNHGTFISTVFKKDRMILNVPLLLNVSFFLLSFGIILLFLYRYNAAGKENAKKKSNTIIDLIGSLILAFFIFIILKLAINYYTVKSAEGLATEETKVPIDNYVSGRTDLLYFYFKDKRYSVRYNNRSHLSRKEIIGNYTLHIVYSKSVFDTYVIKNYNIEVK</sequence>
<keyword evidence="3" id="KW-1185">Reference proteome</keyword>
<evidence type="ECO:0000313" key="3">
    <source>
        <dbReference type="Proteomes" id="UP000288102"/>
    </source>
</evidence>
<accession>A0A434A0D6</accession>
<dbReference type="EMBL" id="QWDM01000027">
    <property type="protein sequence ID" value="RUT67826.1"/>
    <property type="molecule type" value="Genomic_DNA"/>
</dbReference>
<evidence type="ECO:0000313" key="2">
    <source>
        <dbReference type="EMBL" id="RUT67826.1"/>
    </source>
</evidence>
<organism evidence="2 3">
    <name type="scientific">Flavobacterium cupreum</name>
    <dbReference type="NCBI Taxonomy" id="2133766"/>
    <lineage>
        <taxon>Bacteria</taxon>
        <taxon>Pseudomonadati</taxon>
        <taxon>Bacteroidota</taxon>
        <taxon>Flavobacteriia</taxon>
        <taxon>Flavobacteriales</taxon>
        <taxon>Flavobacteriaceae</taxon>
        <taxon>Flavobacterium</taxon>
    </lineage>
</organism>
<keyword evidence="1" id="KW-0472">Membrane</keyword>
<protein>
    <submittedName>
        <fullName evidence="2">Uncharacterized protein</fullName>
    </submittedName>
</protein>
<dbReference type="Proteomes" id="UP000288102">
    <property type="component" value="Unassembled WGS sequence"/>
</dbReference>
<keyword evidence="1" id="KW-1133">Transmembrane helix</keyword>
<feature type="transmembrane region" description="Helical" evidence="1">
    <location>
        <begin position="20"/>
        <end position="44"/>
    </location>
</feature>
<dbReference type="OrthoDB" id="9943839at2"/>
<name>A0A434A0D6_9FLAO</name>
<feature type="transmembrane region" description="Helical" evidence="1">
    <location>
        <begin position="64"/>
        <end position="85"/>
    </location>
</feature>
<evidence type="ECO:0000256" key="1">
    <source>
        <dbReference type="SAM" id="Phobius"/>
    </source>
</evidence>
<dbReference type="AlphaFoldDB" id="A0A434A0D6"/>
<proteinExistence type="predicted"/>
<dbReference type="RefSeq" id="WP_127340876.1">
    <property type="nucleotide sequence ID" value="NZ_QWDM01000027.1"/>
</dbReference>
<keyword evidence="1" id="KW-0812">Transmembrane</keyword>